<reference evidence="1 2" key="1">
    <citation type="journal article" date="2012" name="PLoS Pathog.">
        <title>Diverse lifestyles and strategies of plant pathogenesis encoded in the genomes of eighteen Dothideomycetes fungi.</title>
        <authorList>
            <person name="Ohm R.A."/>
            <person name="Feau N."/>
            <person name="Henrissat B."/>
            <person name="Schoch C.L."/>
            <person name="Horwitz B.A."/>
            <person name="Barry K.W."/>
            <person name="Condon B.J."/>
            <person name="Copeland A.C."/>
            <person name="Dhillon B."/>
            <person name="Glaser F."/>
            <person name="Hesse C.N."/>
            <person name="Kosti I."/>
            <person name="LaButti K."/>
            <person name="Lindquist E.A."/>
            <person name="Lucas S."/>
            <person name="Salamov A.A."/>
            <person name="Bradshaw R.E."/>
            <person name="Ciuffetti L."/>
            <person name="Hamelin R.C."/>
            <person name="Kema G.H.J."/>
            <person name="Lawrence C."/>
            <person name="Scott J.A."/>
            <person name="Spatafora J.W."/>
            <person name="Turgeon B.G."/>
            <person name="de Wit P.J.G.M."/>
            <person name="Zhong S."/>
            <person name="Goodwin S.B."/>
            <person name="Grigoriev I.V."/>
        </authorList>
    </citation>
    <scope>NUCLEOTIDE SEQUENCE [LARGE SCALE GENOMIC DNA]</scope>
    <source>
        <strain evidence="2">28A</strain>
    </source>
</reference>
<accession>R0IM50</accession>
<evidence type="ECO:0000313" key="1">
    <source>
        <dbReference type="EMBL" id="EOA85891.1"/>
    </source>
</evidence>
<dbReference type="AlphaFoldDB" id="R0IM50"/>
<proteinExistence type="predicted"/>
<organism evidence="1 2">
    <name type="scientific">Exserohilum turcicum (strain 28A)</name>
    <name type="common">Northern leaf blight fungus</name>
    <name type="synonym">Setosphaeria turcica</name>
    <dbReference type="NCBI Taxonomy" id="671987"/>
    <lineage>
        <taxon>Eukaryota</taxon>
        <taxon>Fungi</taxon>
        <taxon>Dikarya</taxon>
        <taxon>Ascomycota</taxon>
        <taxon>Pezizomycotina</taxon>
        <taxon>Dothideomycetes</taxon>
        <taxon>Pleosporomycetidae</taxon>
        <taxon>Pleosporales</taxon>
        <taxon>Pleosporineae</taxon>
        <taxon>Pleosporaceae</taxon>
        <taxon>Exserohilum</taxon>
    </lineage>
</organism>
<gene>
    <name evidence="1" type="ORF">SETTUDRAFT_39914</name>
</gene>
<dbReference type="Proteomes" id="UP000016935">
    <property type="component" value="Unassembled WGS sequence"/>
</dbReference>
<keyword evidence="2" id="KW-1185">Reference proteome</keyword>
<reference evidence="1 2" key="2">
    <citation type="journal article" date="2013" name="PLoS Genet.">
        <title>Comparative genome structure, secondary metabolite, and effector coding capacity across Cochliobolus pathogens.</title>
        <authorList>
            <person name="Condon B.J."/>
            <person name="Leng Y."/>
            <person name="Wu D."/>
            <person name="Bushley K.E."/>
            <person name="Ohm R.A."/>
            <person name="Otillar R."/>
            <person name="Martin J."/>
            <person name="Schackwitz W."/>
            <person name="Grimwood J."/>
            <person name="MohdZainudin N."/>
            <person name="Xue C."/>
            <person name="Wang R."/>
            <person name="Manning V.A."/>
            <person name="Dhillon B."/>
            <person name="Tu Z.J."/>
            <person name="Steffenson B.J."/>
            <person name="Salamov A."/>
            <person name="Sun H."/>
            <person name="Lowry S."/>
            <person name="LaButti K."/>
            <person name="Han J."/>
            <person name="Copeland A."/>
            <person name="Lindquist E."/>
            <person name="Barry K."/>
            <person name="Schmutz J."/>
            <person name="Baker S.E."/>
            <person name="Ciuffetti L.M."/>
            <person name="Grigoriev I.V."/>
            <person name="Zhong S."/>
            <person name="Turgeon B.G."/>
        </authorList>
    </citation>
    <scope>NUCLEOTIDE SEQUENCE [LARGE SCALE GENOMIC DNA]</scope>
    <source>
        <strain evidence="2">28A</strain>
    </source>
</reference>
<name>R0IM50_EXST2</name>
<sequence length="310" mass="35176">MPTHLRKAYTDAEEAWKQLSKRIKELENGVGLSLKETERLQRYQSRHLEEHNKRFSTLKAAKKLKKFLGGVAESYRQLCVIVFPQDRISLTRQRVLDAFIELTNATELQLSEQARSILESTPGKQKNIQDSSSSVKYVEPSPESVTRVFPCKTAKKIKTLKKGGLEYKAVTMSFPKYGNDPKLDKPCSCMMTMEYSDEYMKELMKALFDVEVDFASGTHRGVQVLHESGLVGTMQFLSLTGGQCDKILEVFGKEIQLAITECKTYKDEDKRNNRTMCISAVCVKGEGKVILEMDVDTGLRLAEMLYVTNN</sequence>
<dbReference type="EMBL" id="KB908626">
    <property type="protein sequence ID" value="EOA85891.1"/>
    <property type="molecule type" value="Genomic_DNA"/>
</dbReference>
<dbReference type="STRING" id="671987.R0IM50"/>
<dbReference type="RefSeq" id="XP_008026402.1">
    <property type="nucleotide sequence ID" value="XM_008028211.1"/>
</dbReference>
<dbReference type="HOGENOM" id="CLU_897621_0_0_1"/>
<dbReference type="GeneID" id="19404542"/>
<protein>
    <submittedName>
        <fullName evidence="1">Uncharacterized protein</fullName>
    </submittedName>
</protein>
<evidence type="ECO:0000313" key="2">
    <source>
        <dbReference type="Proteomes" id="UP000016935"/>
    </source>
</evidence>